<dbReference type="SUPFAM" id="SSF141868">
    <property type="entry name" value="EAL domain-like"/>
    <property type="match status" value="1"/>
</dbReference>
<reference evidence="4 5" key="1">
    <citation type="submission" date="2019-06" db="EMBL/GenBank/DDBJ databases">
        <title>Sulfurimonas gotlandica sp. nov., a chemoautotrophic and psychrotolerant epsilonproteobacterium isolated from a pelagic redoxcline, and an emended description of the genus Sulfurimonas.</title>
        <authorList>
            <person name="Wang S."/>
            <person name="Jiang L."/>
            <person name="Shao Z."/>
        </authorList>
    </citation>
    <scope>NUCLEOTIDE SEQUENCE [LARGE SCALE GENOMIC DNA]</scope>
    <source>
        <strain evidence="4 5">B2</strain>
    </source>
</reference>
<feature type="transmembrane region" description="Helical" evidence="1">
    <location>
        <begin position="28"/>
        <end position="48"/>
    </location>
</feature>
<dbReference type="Pfam" id="PF00563">
    <property type="entry name" value="EAL"/>
    <property type="match status" value="1"/>
</dbReference>
<dbReference type="Pfam" id="PF00990">
    <property type="entry name" value="GGDEF"/>
    <property type="match status" value="1"/>
</dbReference>
<dbReference type="GO" id="GO:0071111">
    <property type="term" value="F:cyclic-guanylate-specific phosphodiesterase activity"/>
    <property type="evidence" value="ECO:0007669"/>
    <property type="project" value="InterPro"/>
</dbReference>
<dbReference type="InterPro" id="IPR029787">
    <property type="entry name" value="Nucleotide_cyclase"/>
</dbReference>
<dbReference type="SMART" id="SM00267">
    <property type="entry name" value="GGDEF"/>
    <property type="match status" value="1"/>
</dbReference>
<dbReference type="InterPro" id="IPR043128">
    <property type="entry name" value="Rev_trsase/Diguanyl_cyclase"/>
</dbReference>
<dbReference type="AlphaFoldDB" id="A0A7M3V8X9"/>
<gene>
    <name evidence="4" type="ORF">FJR03_00030</name>
</gene>
<dbReference type="InterPro" id="IPR035919">
    <property type="entry name" value="EAL_sf"/>
</dbReference>
<dbReference type="SMART" id="SM00052">
    <property type="entry name" value="EAL"/>
    <property type="match status" value="1"/>
</dbReference>
<dbReference type="InterPro" id="IPR001633">
    <property type="entry name" value="EAL_dom"/>
</dbReference>
<evidence type="ECO:0000256" key="1">
    <source>
        <dbReference type="SAM" id="Phobius"/>
    </source>
</evidence>
<evidence type="ECO:0000313" key="5">
    <source>
        <dbReference type="Proteomes" id="UP000593910"/>
    </source>
</evidence>
<protein>
    <submittedName>
        <fullName evidence="4">GGDEF domain-containing protein</fullName>
    </submittedName>
</protein>
<feature type="domain" description="GGDEF" evidence="3">
    <location>
        <begin position="80"/>
        <end position="212"/>
    </location>
</feature>
<name>A0A7M3V8X9_9BACT</name>
<dbReference type="InterPro" id="IPR050706">
    <property type="entry name" value="Cyclic-di-GMP_PDE-like"/>
</dbReference>
<dbReference type="PANTHER" id="PTHR33121:SF71">
    <property type="entry name" value="OXYGEN SENSOR PROTEIN DOSP"/>
    <property type="match status" value="1"/>
</dbReference>
<dbReference type="KEGG" id="smax:FJR03_00030"/>
<evidence type="ECO:0000259" key="3">
    <source>
        <dbReference type="PROSITE" id="PS50887"/>
    </source>
</evidence>
<evidence type="ECO:0000259" key="2">
    <source>
        <dbReference type="PROSITE" id="PS50883"/>
    </source>
</evidence>
<dbReference type="NCBIfam" id="TIGR00254">
    <property type="entry name" value="GGDEF"/>
    <property type="match status" value="1"/>
</dbReference>
<dbReference type="PANTHER" id="PTHR33121">
    <property type="entry name" value="CYCLIC DI-GMP PHOSPHODIESTERASE PDEF"/>
    <property type="match status" value="1"/>
</dbReference>
<dbReference type="Proteomes" id="UP000593910">
    <property type="component" value="Chromosome"/>
</dbReference>
<accession>A0A7M3V8X9</accession>
<dbReference type="Gene3D" id="3.20.20.450">
    <property type="entry name" value="EAL domain"/>
    <property type="match status" value="1"/>
</dbReference>
<dbReference type="InterPro" id="IPR000160">
    <property type="entry name" value="GGDEF_dom"/>
</dbReference>
<keyword evidence="1" id="KW-0472">Membrane</keyword>
<sequence>MGLPIFALIVAFISHTLVTNYNTLESSFYIEAILLLVFSIYFIFYLIYNGFNVKITDDITGTFAREYLYKYLEAQIKSKKNYTLILISIDNLNDINNLYGIKNGDKVLHEVAEWIAAYLRSEGIEGYPIGHLKGGDFIIGLDGSKEDFSTLLDLMCLKASELKVGDIEVKISGAISDTNYSKKLDYLIENLLGIQESIRGSKEHSKDENIDPNELELSVIQAITNCDLIISSQDVIGKDESFKEYFVKLKGLNQKPVFPKTYIKIINKLGLGVEFDLRVFEHLVSVYNQEEKIAINIFPTSLRNENFLTKVKEIMRDKKNLKVIFVLYEMEYYSHTSRYNAIIESLKEYNISIGIDRIGSIHTSFLYLRELDIDYIRFDTYYSRLDKLEKNRNIIDGFNAMAHEHGVKSWIKNIEEKDGYNLAKELNIDFIQGRYLSEVKKFYEKD</sequence>
<keyword evidence="1" id="KW-1133">Transmembrane helix</keyword>
<proteinExistence type="predicted"/>
<keyword evidence="5" id="KW-1185">Reference proteome</keyword>
<organism evidence="4 5">
    <name type="scientific">Sulfurimonas marina</name>
    <dbReference type="NCBI Taxonomy" id="2590551"/>
    <lineage>
        <taxon>Bacteria</taxon>
        <taxon>Pseudomonadati</taxon>
        <taxon>Campylobacterota</taxon>
        <taxon>Epsilonproteobacteria</taxon>
        <taxon>Campylobacterales</taxon>
        <taxon>Sulfurimonadaceae</taxon>
        <taxon>Sulfurimonas</taxon>
    </lineage>
</organism>
<feature type="domain" description="EAL" evidence="2">
    <location>
        <begin position="212"/>
        <end position="446"/>
    </location>
</feature>
<dbReference type="PROSITE" id="PS50883">
    <property type="entry name" value="EAL"/>
    <property type="match status" value="1"/>
</dbReference>
<keyword evidence="1" id="KW-0812">Transmembrane</keyword>
<dbReference type="Gene3D" id="3.30.70.270">
    <property type="match status" value="1"/>
</dbReference>
<dbReference type="EMBL" id="CP041165">
    <property type="protein sequence ID" value="QOP40212.1"/>
    <property type="molecule type" value="Genomic_DNA"/>
</dbReference>
<dbReference type="PROSITE" id="PS50887">
    <property type="entry name" value="GGDEF"/>
    <property type="match status" value="1"/>
</dbReference>
<dbReference type="SUPFAM" id="SSF55073">
    <property type="entry name" value="Nucleotide cyclase"/>
    <property type="match status" value="1"/>
</dbReference>
<evidence type="ECO:0000313" key="4">
    <source>
        <dbReference type="EMBL" id="QOP40212.1"/>
    </source>
</evidence>